<proteinExistence type="predicted"/>
<sequence length="345" mass="36793">MAPVRDTRWAGRLFALTLLAVTLAAVGGRAVAASSLPADSYRLTGSSAATAPTKETVSASTSSTSTDDATINRCRAACLAKHSVPDMACSQTRACSTCWISCTSAGALQPTPGSRRSALPRCQLQLTVQRMVRNESLVTADVSWTATQPDACNGTNFEVPGASQCLVTWEVSGGGLMGNLLTESPSAQLSLWSDTNYRVQVTCRSKRSSALIRSAPLVLSTSGAVLLESGTRKPSQAQTTTVRLLGEVAEGDDDEALARELDSFEEGDSYHRRHSPSQLHPWPIARESNGEIAILALFVAMLLFLLVLLTIVILVKWRPGSPADPGRLEKDALVENEVMVEILHV</sequence>
<dbReference type="EMBL" id="AAAB01008846">
    <property type="status" value="NOT_ANNOTATED_CDS"/>
    <property type="molecule type" value="Genomic_DNA"/>
</dbReference>
<accession>A0ABK8G1S9</accession>
<protein>
    <submittedName>
        <fullName evidence="3">Uncharacterized protein</fullName>
    </submittedName>
</protein>
<feature type="chain" id="PRO_5046452317" evidence="2">
    <location>
        <begin position="25"/>
        <end position="345"/>
    </location>
</feature>
<evidence type="ECO:0000256" key="1">
    <source>
        <dbReference type="SAM" id="Phobius"/>
    </source>
</evidence>
<reference evidence="3" key="3">
    <citation type="submission" date="2025-05" db="UniProtKB">
        <authorList>
            <consortium name="EnsemblMetazoa"/>
        </authorList>
    </citation>
    <scope>IDENTIFICATION</scope>
    <source>
        <strain evidence="3">PEST</strain>
    </source>
</reference>
<feature type="transmembrane region" description="Helical" evidence="1">
    <location>
        <begin position="292"/>
        <end position="315"/>
    </location>
</feature>
<reference evidence="3 4" key="1">
    <citation type="journal article" date="2002" name="Science">
        <title>The genome sequence of the malaria mosquito Anopheles gambiae.</title>
        <authorList>
            <person name="Holt R.A."/>
            <person name="Subramanian G.M."/>
            <person name="Halpern A."/>
            <person name="Sutton G.G."/>
            <person name="Charlab R."/>
            <person name="Nusskern D.R."/>
            <person name="Wincker P."/>
            <person name="Clark A.G."/>
            <person name="Ribeiro J.M."/>
            <person name="Wides R."/>
            <person name="Salzberg S.L."/>
            <person name="Loftus B."/>
            <person name="Yandell M."/>
            <person name="Majoros W.H."/>
            <person name="Rusch D.B."/>
            <person name="Lai Z."/>
            <person name="Kraft C.L."/>
            <person name="Abril J.F."/>
            <person name="Anthouard V."/>
            <person name="Arensburger P."/>
            <person name="Atkinson P.W."/>
            <person name="Baden H."/>
            <person name="de Berardinis V."/>
            <person name="Baldwin D."/>
            <person name="Benes V."/>
            <person name="Biedler J."/>
            <person name="Blass C."/>
            <person name="Bolanos R."/>
            <person name="Boscus D."/>
            <person name="Barnstead M."/>
            <person name="Cai S."/>
            <person name="Center A."/>
            <person name="Chaturverdi K."/>
            <person name="Christophides G.K."/>
            <person name="Chrystal M.A."/>
            <person name="Clamp M."/>
            <person name="Cravchik A."/>
            <person name="Curwen V."/>
            <person name="Dana A."/>
            <person name="Delcher A."/>
            <person name="Dew I."/>
            <person name="Evans C.A."/>
            <person name="Flanigan M."/>
            <person name="Grundschober-Freimoser A."/>
            <person name="Friedli L."/>
            <person name="Gu Z."/>
            <person name="Guan P."/>
            <person name="Guigo R."/>
            <person name="Hillenmeyer M.E."/>
            <person name="Hladun S.L."/>
            <person name="Hogan J.R."/>
            <person name="Hong Y.S."/>
            <person name="Hoover J."/>
            <person name="Jaillon O."/>
            <person name="Ke Z."/>
            <person name="Kodira C."/>
            <person name="Kokoza E."/>
            <person name="Koutsos A."/>
            <person name="Letunic I."/>
            <person name="Levitsky A."/>
            <person name="Liang Y."/>
            <person name="Lin J.J."/>
            <person name="Lobo N.F."/>
            <person name="Lopez J.R."/>
            <person name="Malek J.A."/>
            <person name="McIntosh T.C."/>
            <person name="Meister S."/>
            <person name="Miller J."/>
            <person name="Mobarry C."/>
            <person name="Mongin E."/>
            <person name="Murphy S.D."/>
            <person name="O'Brochta D.A."/>
            <person name="Pfannkoch C."/>
            <person name="Qi R."/>
            <person name="Regier M.A."/>
            <person name="Remington K."/>
            <person name="Shao H."/>
            <person name="Sharakhova M.V."/>
            <person name="Sitter C.D."/>
            <person name="Shetty J."/>
            <person name="Smith T.J."/>
            <person name="Strong R."/>
            <person name="Sun J."/>
            <person name="Thomasova D."/>
            <person name="Ton L.Q."/>
            <person name="Topalis P."/>
            <person name="Tu Z."/>
            <person name="Unger M.F."/>
            <person name="Walenz B."/>
            <person name="Wang A."/>
            <person name="Wang J."/>
            <person name="Wang M."/>
            <person name="Wang X."/>
            <person name="Woodford K.J."/>
            <person name="Wortman J.R."/>
            <person name="Wu M."/>
            <person name="Yao A."/>
            <person name="Zdobnov E.M."/>
            <person name="Zhang H."/>
            <person name="Zhao Q."/>
            <person name="Zhao S."/>
            <person name="Zhu S.C."/>
            <person name="Zhimulev I."/>
            <person name="Coluzzi M."/>
            <person name="della Torre A."/>
            <person name="Roth C.W."/>
            <person name="Louis C."/>
            <person name="Kalush F."/>
            <person name="Mural R.J."/>
            <person name="Myers E.W."/>
            <person name="Adams M.D."/>
            <person name="Smith H.O."/>
            <person name="Broder S."/>
            <person name="Gardner M.J."/>
            <person name="Fraser C.M."/>
            <person name="Birney E."/>
            <person name="Bork P."/>
            <person name="Brey P.T."/>
            <person name="Venter J.C."/>
            <person name="Weissenbach J."/>
            <person name="Kafatos F.C."/>
            <person name="Collins F.H."/>
            <person name="Hoffman S.L."/>
        </authorList>
    </citation>
    <scope>NUCLEOTIDE SEQUENCE [LARGE SCALE GENOMIC DNA]</scope>
    <source>
        <strain evidence="3 4">PEST</strain>
    </source>
</reference>
<reference evidence="3 4" key="2">
    <citation type="journal article" date="2004" name="Trends Parasitol.">
        <title>The Anopheles gambiae genome: an update.</title>
        <authorList>
            <person name="Mongin E."/>
            <person name="Louis C."/>
            <person name="Holt R.A."/>
            <person name="Birney E."/>
            <person name="Collins F.H."/>
        </authorList>
    </citation>
    <scope>NUCLEOTIDE SEQUENCE [LARGE SCALE GENOMIC DNA]</scope>
    <source>
        <strain evidence="3 4">PEST</strain>
    </source>
</reference>
<dbReference type="EnsemblMetazoa" id="AGAP013158.R389">
    <property type="protein sequence ID" value="AGAP013158.P389"/>
    <property type="gene ID" value="AGAP013158"/>
</dbReference>
<feature type="signal peptide" evidence="2">
    <location>
        <begin position="1"/>
        <end position="24"/>
    </location>
</feature>
<keyword evidence="2" id="KW-0732">Signal</keyword>
<evidence type="ECO:0000313" key="3">
    <source>
        <dbReference type="EnsemblMetazoa" id="AGAP013158.P389"/>
    </source>
</evidence>
<evidence type="ECO:0000256" key="2">
    <source>
        <dbReference type="SAM" id="SignalP"/>
    </source>
</evidence>
<keyword evidence="4" id="KW-1185">Reference proteome</keyword>
<keyword evidence="1" id="KW-1133">Transmembrane helix</keyword>
<evidence type="ECO:0000313" key="4">
    <source>
        <dbReference type="Proteomes" id="UP000007062"/>
    </source>
</evidence>
<organism evidence="3 4">
    <name type="scientific">Anopheles gambiae</name>
    <name type="common">African malaria mosquito</name>
    <dbReference type="NCBI Taxonomy" id="7165"/>
    <lineage>
        <taxon>Eukaryota</taxon>
        <taxon>Metazoa</taxon>
        <taxon>Ecdysozoa</taxon>
        <taxon>Arthropoda</taxon>
        <taxon>Hexapoda</taxon>
        <taxon>Insecta</taxon>
        <taxon>Pterygota</taxon>
        <taxon>Neoptera</taxon>
        <taxon>Endopterygota</taxon>
        <taxon>Diptera</taxon>
        <taxon>Nematocera</taxon>
        <taxon>Culicoidea</taxon>
        <taxon>Culicidae</taxon>
        <taxon>Anophelinae</taxon>
        <taxon>Anopheles</taxon>
    </lineage>
</organism>
<dbReference type="Proteomes" id="UP000007062">
    <property type="component" value="Chromosome X"/>
</dbReference>
<keyword evidence="1" id="KW-0812">Transmembrane</keyword>
<name>A0ABK8G1S9_ANOGA</name>
<keyword evidence="1" id="KW-0472">Membrane</keyword>